<proteinExistence type="predicted"/>
<dbReference type="Gene3D" id="1.20.990.10">
    <property type="entry name" value="NADPH-cytochrome p450 Reductase, Chain A, domain 3"/>
    <property type="match status" value="1"/>
</dbReference>
<comment type="caution">
    <text evidence="5">The sequence shown here is derived from an EMBL/GenBank/DDBJ whole genome shotgun (WGS) entry which is preliminary data.</text>
</comment>
<feature type="domain" description="Oxidoreductase FAD/NAD(P)-binding" evidence="4">
    <location>
        <begin position="141"/>
        <end position="246"/>
    </location>
</feature>
<gene>
    <name evidence="5" type="ORF">GQ602_006965</name>
</gene>
<reference evidence="5 6" key="1">
    <citation type="journal article" date="2020" name="G3 (Bethesda)">
        <title>Genetic Underpinnings of Host Manipulation by Ophiocordyceps as Revealed by Comparative Transcriptomics.</title>
        <authorList>
            <person name="Will I."/>
            <person name="Das B."/>
            <person name="Trinh T."/>
            <person name="Brachmann A."/>
            <person name="Ohm R.A."/>
            <person name="de Bekker C."/>
        </authorList>
    </citation>
    <scope>NUCLEOTIDE SEQUENCE [LARGE SCALE GENOMIC DNA]</scope>
    <source>
        <strain evidence="5 6">EC05</strain>
    </source>
</reference>
<dbReference type="InterPro" id="IPR023173">
    <property type="entry name" value="NADPH_Cyt_P450_Rdtase_alpha"/>
</dbReference>
<name>A0A8H4Q0E8_9HYPO</name>
<dbReference type="SUPFAM" id="SSF52343">
    <property type="entry name" value="Ferredoxin reductase-like, C-terminal NADP-linked domain"/>
    <property type="match status" value="1"/>
</dbReference>
<evidence type="ECO:0000313" key="6">
    <source>
        <dbReference type="Proteomes" id="UP000562929"/>
    </source>
</evidence>
<evidence type="ECO:0000313" key="5">
    <source>
        <dbReference type="EMBL" id="KAF4580828.1"/>
    </source>
</evidence>
<dbReference type="AlphaFoldDB" id="A0A8H4Q0E8"/>
<dbReference type="InterPro" id="IPR039261">
    <property type="entry name" value="FNR_nucleotide-bd"/>
</dbReference>
<keyword evidence="6" id="KW-1185">Reference proteome</keyword>
<dbReference type="EMBL" id="JAACLJ010000009">
    <property type="protein sequence ID" value="KAF4580828.1"/>
    <property type="molecule type" value="Genomic_DNA"/>
</dbReference>
<dbReference type="PANTHER" id="PTHR19384">
    <property type="entry name" value="NITRIC OXIDE SYNTHASE-RELATED"/>
    <property type="match status" value="1"/>
</dbReference>
<comment type="cofactor">
    <cofactor evidence="1">
        <name>FAD</name>
        <dbReference type="ChEBI" id="CHEBI:57692"/>
    </cofactor>
</comment>
<dbReference type="OrthoDB" id="1470350at2759"/>
<dbReference type="InterPro" id="IPR001433">
    <property type="entry name" value="OxRdtase_FAD/NAD-bd"/>
</dbReference>
<evidence type="ECO:0000256" key="2">
    <source>
        <dbReference type="ARBA" id="ARBA00022630"/>
    </source>
</evidence>
<dbReference type="GO" id="GO:0010181">
    <property type="term" value="F:FMN binding"/>
    <property type="evidence" value="ECO:0007669"/>
    <property type="project" value="TreeGrafter"/>
</dbReference>
<dbReference type="Pfam" id="PF00175">
    <property type="entry name" value="NAD_binding_1"/>
    <property type="match status" value="1"/>
</dbReference>
<dbReference type="InterPro" id="IPR017938">
    <property type="entry name" value="Riboflavin_synthase-like_b-brl"/>
</dbReference>
<dbReference type="PANTHER" id="PTHR19384:SF127">
    <property type="entry name" value="BIFUNCTIONAL CYTOCHROME P450_NADPH--P450 REDUCTASE"/>
    <property type="match status" value="1"/>
</dbReference>
<organism evidence="5 6">
    <name type="scientific">Ophiocordyceps camponoti-floridani</name>
    <dbReference type="NCBI Taxonomy" id="2030778"/>
    <lineage>
        <taxon>Eukaryota</taxon>
        <taxon>Fungi</taxon>
        <taxon>Dikarya</taxon>
        <taxon>Ascomycota</taxon>
        <taxon>Pezizomycotina</taxon>
        <taxon>Sordariomycetes</taxon>
        <taxon>Hypocreomycetidae</taxon>
        <taxon>Hypocreales</taxon>
        <taxon>Ophiocordycipitaceae</taxon>
        <taxon>Ophiocordyceps</taxon>
    </lineage>
</organism>
<keyword evidence="2" id="KW-0285">Flavoprotein</keyword>
<evidence type="ECO:0000259" key="4">
    <source>
        <dbReference type="Pfam" id="PF00175"/>
    </source>
</evidence>
<sequence>MTIDETRPTSLPTGKAINVSSTLGTMVELGQPVSNRVAIGLAKTIPEEKLVKELEARAAEEDFQADKVTLLHLLEDYPTATFTFGHVVDAPARGSRHGHRFLGVASSSMERLEVGERIQISIRPSRNGFHLPTDDSKPIIMACAGTGLAPFRAFVAERALKKGGGRELGPALLFYGCSRPEDDDLYRDELDEWEAEGAVSVRRAYSKQPDASKGCKYVQDRLWLDRVDVRELYAKGAQLYCCGAGAVGSAVEDTMVRIKAEVAGCDEETAYKWVQERKGDRYYSDIFS</sequence>
<dbReference type="GO" id="GO:0050660">
    <property type="term" value="F:flavin adenine dinucleotide binding"/>
    <property type="evidence" value="ECO:0007669"/>
    <property type="project" value="TreeGrafter"/>
</dbReference>
<evidence type="ECO:0000256" key="1">
    <source>
        <dbReference type="ARBA" id="ARBA00001974"/>
    </source>
</evidence>
<evidence type="ECO:0000256" key="3">
    <source>
        <dbReference type="ARBA" id="ARBA00022827"/>
    </source>
</evidence>
<accession>A0A8H4Q0E8</accession>
<dbReference type="PRINTS" id="PR00371">
    <property type="entry name" value="FPNCR"/>
</dbReference>
<protein>
    <submittedName>
        <fullName evidence="5">Putative bifunctional P-450:NADPH-P450 reductase</fullName>
    </submittedName>
</protein>
<dbReference type="GO" id="GO:0005829">
    <property type="term" value="C:cytosol"/>
    <property type="evidence" value="ECO:0007669"/>
    <property type="project" value="TreeGrafter"/>
</dbReference>
<dbReference type="Gene3D" id="3.40.50.80">
    <property type="entry name" value="Nucleotide-binding domain of ferredoxin-NADP reductase (FNR) module"/>
    <property type="match status" value="1"/>
</dbReference>
<keyword evidence="3" id="KW-0274">FAD</keyword>
<dbReference type="SUPFAM" id="SSF63380">
    <property type="entry name" value="Riboflavin synthase domain-like"/>
    <property type="match status" value="1"/>
</dbReference>
<dbReference type="InterPro" id="IPR001709">
    <property type="entry name" value="Flavoprot_Pyr_Nucl_cyt_Rdtase"/>
</dbReference>
<dbReference type="Proteomes" id="UP000562929">
    <property type="component" value="Unassembled WGS sequence"/>
</dbReference>
<dbReference type="GO" id="GO:0003958">
    <property type="term" value="F:NADPH-hemoprotein reductase activity"/>
    <property type="evidence" value="ECO:0007669"/>
    <property type="project" value="TreeGrafter"/>
</dbReference>